<dbReference type="EMBL" id="JROU02001724">
    <property type="protein sequence ID" value="OEH75427.1"/>
    <property type="molecule type" value="Genomic_DNA"/>
</dbReference>
<dbReference type="AlphaFoldDB" id="A0A1D3CW49"/>
<feature type="chain" id="PRO_5008913954" description="Transmembrane protein" evidence="3">
    <location>
        <begin position="23"/>
        <end position="282"/>
    </location>
</feature>
<dbReference type="VEuPathDB" id="ToxoDB:cyc_04810"/>
<comment type="caution">
    <text evidence="4">The sequence shown here is derived from an EMBL/GenBank/DDBJ whole genome shotgun (WGS) entry which is preliminary data.</text>
</comment>
<evidence type="ECO:0000256" key="1">
    <source>
        <dbReference type="SAM" id="MobiDB-lite"/>
    </source>
</evidence>
<feature type="region of interest" description="Disordered" evidence="1">
    <location>
        <begin position="262"/>
        <end position="282"/>
    </location>
</feature>
<reference evidence="4 5" key="1">
    <citation type="journal article" date="2016" name="BMC Genomics">
        <title>Comparative genomics reveals Cyclospora cayetanensis possesses coccidia-like metabolism and invasion components but unique surface antigens.</title>
        <authorList>
            <person name="Liu S."/>
            <person name="Wang L."/>
            <person name="Zheng H."/>
            <person name="Xu Z."/>
            <person name="Roellig D.M."/>
            <person name="Li N."/>
            <person name="Frace M.A."/>
            <person name="Tang K."/>
            <person name="Arrowood M.J."/>
            <person name="Moss D.M."/>
            <person name="Zhang L."/>
            <person name="Feng Y."/>
            <person name="Xiao L."/>
        </authorList>
    </citation>
    <scope>NUCLEOTIDE SEQUENCE [LARGE SCALE GENOMIC DNA]</scope>
    <source>
        <strain evidence="4 5">CHN_HEN01</strain>
    </source>
</reference>
<dbReference type="InParanoid" id="A0A1D3CW49"/>
<evidence type="ECO:0000313" key="4">
    <source>
        <dbReference type="EMBL" id="OEH75427.1"/>
    </source>
</evidence>
<accession>A0A1D3CW49</accession>
<sequence length="282" mass="30964">MGIRRSTFLSMACLLIWEQLHPLVYLGASSSSGADAPATAAPAAPSQFQIGNSEGSIANTVSYDSNDSKRNMNSSDSLLNSLSEQLDSVAASLKPNAEPVVFPPLSPREVAHLESRLELVFFCLSMTKRHLIANVALLKQLIAAKAPKLGMKQDDLLQAWAQATWAGCYNEALSFPPSISLSDISHDEAKALMTPQKTPMKFSQRTLLDIDQAIAALAEGTMPSAWQRTNWRDSWWFSCGCVMLIFCFLLFGGKKVARAYRKRHRGKAAPREQPPLNNPKQL</sequence>
<evidence type="ECO:0000256" key="2">
    <source>
        <dbReference type="SAM" id="Phobius"/>
    </source>
</evidence>
<gene>
    <name evidence="4" type="ORF">cyc_04810</name>
</gene>
<evidence type="ECO:0008006" key="6">
    <source>
        <dbReference type="Google" id="ProtNLM"/>
    </source>
</evidence>
<dbReference type="Proteomes" id="UP000095192">
    <property type="component" value="Unassembled WGS sequence"/>
</dbReference>
<feature type="signal peptide" evidence="3">
    <location>
        <begin position="1"/>
        <end position="22"/>
    </location>
</feature>
<name>A0A1D3CW49_9EIME</name>
<keyword evidence="2" id="KW-0472">Membrane</keyword>
<feature type="transmembrane region" description="Helical" evidence="2">
    <location>
        <begin position="235"/>
        <end position="253"/>
    </location>
</feature>
<keyword evidence="5" id="KW-1185">Reference proteome</keyword>
<dbReference type="VEuPathDB" id="ToxoDB:LOC34621287"/>
<keyword evidence="3" id="KW-0732">Signal</keyword>
<evidence type="ECO:0000313" key="5">
    <source>
        <dbReference type="Proteomes" id="UP000095192"/>
    </source>
</evidence>
<evidence type="ECO:0000256" key="3">
    <source>
        <dbReference type="SAM" id="SignalP"/>
    </source>
</evidence>
<keyword evidence="2" id="KW-0812">Transmembrane</keyword>
<protein>
    <recommendedName>
        <fullName evidence="6">Transmembrane protein</fullName>
    </recommendedName>
</protein>
<organism evidence="4 5">
    <name type="scientific">Cyclospora cayetanensis</name>
    <dbReference type="NCBI Taxonomy" id="88456"/>
    <lineage>
        <taxon>Eukaryota</taxon>
        <taxon>Sar</taxon>
        <taxon>Alveolata</taxon>
        <taxon>Apicomplexa</taxon>
        <taxon>Conoidasida</taxon>
        <taxon>Coccidia</taxon>
        <taxon>Eucoccidiorida</taxon>
        <taxon>Eimeriorina</taxon>
        <taxon>Eimeriidae</taxon>
        <taxon>Cyclospora</taxon>
    </lineage>
</organism>
<keyword evidence="2" id="KW-1133">Transmembrane helix</keyword>
<proteinExistence type="predicted"/>
<feature type="compositionally biased region" description="Pro residues" evidence="1">
    <location>
        <begin position="272"/>
        <end position="282"/>
    </location>
</feature>